<dbReference type="Proteomes" id="UP001218188">
    <property type="component" value="Unassembled WGS sequence"/>
</dbReference>
<evidence type="ECO:0000256" key="2">
    <source>
        <dbReference type="SAM" id="Phobius"/>
    </source>
</evidence>
<keyword evidence="2" id="KW-0472">Membrane</keyword>
<feature type="transmembrane region" description="Helical" evidence="2">
    <location>
        <begin position="393"/>
        <end position="414"/>
    </location>
</feature>
<dbReference type="InterPro" id="IPR045338">
    <property type="entry name" value="DUF6535"/>
</dbReference>
<dbReference type="Pfam" id="PF20153">
    <property type="entry name" value="DUF6535"/>
    <property type="match status" value="1"/>
</dbReference>
<dbReference type="InterPro" id="IPR011989">
    <property type="entry name" value="ARM-like"/>
</dbReference>
<feature type="transmembrane region" description="Helical" evidence="2">
    <location>
        <begin position="305"/>
        <end position="324"/>
    </location>
</feature>
<evidence type="ECO:0000259" key="3">
    <source>
        <dbReference type="Pfam" id="PF20153"/>
    </source>
</evidence>
<name>A0AAD6WVZ0_9AGAR</name>
<keyword evidence="2" id="KW-1133">Transmembrane helix</keyword>
<proteinExistence type="predicted"/>
<evidence type="ECO:0000313" key="5">
    <source>
        <dbReference type="Proteomes" id="UP001218188"/>
    </source>
</evidence>
<evidence type="ECO:0000256" key="1">
    <source>
        <dbReference type="SAM" id="MobiDB-lite"/>
    </source>
</evidence>
<keyword evidence="2" id="KW-0812">Transmembrane</keyword>
<organism evidence="4 5">
    <name type="scientific">Mycena alexandri</name>
    <dbReference type="NCBI Taxonomy" id="1745969"/>
    <lineage>
        <taxon>Eukaryota</taxon>
        <taxon>Fungi</taxon>
        <taxon>Dikarya</taxon>
        <taxon>Basidiomycota</taxon>
        <taxon>Agaricomycotina</taxon>
        <taxon>Agaricomycetes</taxon>
        <taxon>Agaricomycetidae</taxon>
        <taxon>Agaricales</taxon>
        <taxon>Marasmiineae</taxon>
        <taxon>Mycenaceae</taxon>
        <taxon>Mycena</taxon>
    </lineage>
</organism>
<keyword evidence="5" id="KW-1185">Reference proteome</keyword>
<sequence length="503" mass="55700">MPPFTRQETPESFHSRWSNNNGQSRLTITPHAVAHPLLRLRYRVQVRTFIKRNRGVPLSGITMDIYCSYLAYRYISPSTKTLILEELSNRAEGNNDDALVVVASLLSPDQSELVTELLDSIDGQIRRCMCKLLGNLASAYQSWDFKISARIVDLTSDLDIEVRESALHALTKISDSPYGAEAVRDAKIFAEREKGNIPRDDAAAAKLWAVYISEADKYGKPLVESWKSNMEGMLIFAGLFSASLTAFLIESYKTLSPDSGGQTVKLLAQISQQLASASNGSTLSLPISPPSDPFNPSATSLICNALWFISLGLSLACALLATLVEQWARDFLHRVDTQSSPLIRARVFAYLYYGMKRFNMHLVVEIIPLLLHASLFLFFAGLVAFLIPVNIGMTLIAAALLVLVTTAYSVLTFLPLGYMDCPYRTPLSGVFWHVSQRSKRILTDSITSNQPEAMVEAIIRSASEGSLMRKARDYRALVWTAKSLVGDNELASFVDALPDVLWG</sequence>
<accession>A0AAD6WVZ0</accession>
<feature type="transmembrane region" description="Helical" evidence="2">
    <location>
        <begin position="362"/>
        <end position="387"/>
    </location>
</feature>
<feature type="domain" description="DUF6535" evidence="3">
    <location>
        <begin position="208"/>
        <end position="387"/>
    </location>
</feature>
<feature type="non-terminal residue" evidence="4">
    <location>
        <position position="503"/>
    </location>
</feature>
<dbReference type="AlphaFoldDB" id="A0AAD6WVZ0"/>
<comment type="caution">
    <text evidence="4">The sequence shown here is derived from an EMBL/GenBank/DDBJ whole genome shotgun (WGS) entry which is preliminary data.</text>
</comment>
<dbReference type="InterPro" id="IPR016024">
    <property type="entry name" value="ARM-type_fold"/>
</dbReference>
<evidence type="ECO:0000313" key="4">
    <source>
        <dbReference type="EMBL" id="KAJ7029423.1"/>
    </source>
</evidence>
<protein>
    <recommendedName>
        <fullName evidence="3">DUF6535 domain-containing protein</fullName>
    </recommendedName>
</protein>
<dbReference type="EMBL" id="JARJCM010000101">
    <property type="protein sequence ID" value="KAJ7029423.1"/>
    <property type="molecule type" value="Genomic_DNA"/>
</dbReference>
<reference evidence="4" key="1">
    <citation type="submission" date="2023-03" db="EMBL/GenBank/DDBJ databases">
        <title>Massive genome expansion in bonnet fungi (Mycena s.s.) driven by repeated elements and novel gene families across ecological guilds.</title>
        <authorList>
            <consortium name="Lawrence Berkeley National Laboratory"/>
            <person name="Harder C.B."/>
            <person name="Miyauchi S."/>
            <person name="Viragh M."/>
            <person name="Kuo A."/>
            <person name="Thoen E."/>
            <person name="Andreopoulos B."/>
            <person name="Lu D."/>
            <person name="Skrede I."/>
            <person name="Drula E."/>
            <person name="Henrissat B."/>
            <person name="Morin E."/>
            <person name="Kohler A."/>
            <person name="Barry K."/>
            <person name="LaButti K."/>
            <person name="Morin E."/>
            <person name="Salamov A."/>
            <person name="Lipzen A."/>
            <person name="Mereny Z."/>
            <person name="Hegedus B."/>
            <person name="Baldrian P."/>
            <person name="Stursova M."/>
            <person name="Weitz H."/>
            <person name="Taylor A."/>
            <person name="Grigoriev I.V."/>
            <person name="Nagy L.G."/>
            <person name="Martin F."/>
            <person name="Kauserud H."/>
        </authorList>
    </citation>
    <scope>NUCLEOTIDE SEQUENCE</scope>
    <source>
        <strain evidence="4">CBHHK200</strain>
    </source>
</reference>
<dbReference type="SUPFAM" id="SSF48371">
    <property type="entry name" value="ARM repeat"/>
    <property type="match status" value="1"/>
</dbReference>
<dbReference type="Gene3D" id="1.25.10.10">
    <property type="entry name" value="Leucine-rich Repeat Variant"/>
    <property type="match status" value="1"/>
</dbReference>
<feature type="region of interest" description="Disordered" evidence="1">
    <location>
        <begin position="1"/>
        <end position="22"/>
    </location>
</feature>
<gene>
    <name evidence="4" type="ORF">C8F04DRAFT_1288280</name>
</gene>